<evidence type="ECO:0000256" key="4">
    <source>
        <dbReference type="ARBA" id="ARBA00022777"/>
    </source>
</evidence>
<dbReference type="AlphaFoldDB" id="A0A1E3NTL8"/>
<keyword evidence="6" id="KW-0067">ATP-binding</keyword>
<dbReference type="Gene3D" id="3.30.420.40">
    <property type="match status" value="2"/>
</dbReference>
<dbReference type="Pfam" id="PF02782">
    <property type="entry name" value="FGGY_C"/>
    <property type="match status" value="1"/>
</dbReference>
<dbReference type="GO" id="GO:0005829">
    <property type="term" value="C:cytosol"/>
    <property type="evidence" value="ECO:0007669"/>
    <property type="project" value="TreeGrafter"/>
</dbReference>
<dbReference type="EC" id="2.7.1.17" evidence="6"/>
<dbReference type="GeneID" id="30180496"/>
<dbReference type="Proteomes" id="UP000094455">
    <property type="component" value="Unassembled WGS sequence"/>
</dbReference>
<dbReference type="EMBL" id="KV454001">
    <property type="protein sequence ID" value="ODQ49505.1"/>
    <property type="molecule type" value="Genomic_DNA"/>
</dbReference>
<feature type="domain" description="Carbohydrate kinase FGGY N-terminal" evidence="7">
    <location>
        <begin position="128"/>
        <end position="245"/>
    </location>
</feature>
<evidence type="ECO:0000256" key="6">
    <source>
        <dbReference type="RuleBase" id="RU367058"/>
    </source>
</evidence>
<dbReference type="PANTHER" id="PTHR10196:SF57">
    <property type="entry name" value="XYLULOSE KINASE"/>
    <property type="match status" value="1"/>
</dbReference>
<gene>
    <name evidence="9" type="ORF">PICMEDRAFT_71051</name>
</gene>
<name>A0A1E3NTL8_9ASCO</name>
<dbReference type="InterPro" id="IPR042024">
    <property type="entry name" value="D-XK_euk"/>
</dbReference>
<comment type="catalytic activity">
    <reaction evidence="5 6">
        <text>D-xylulose + ATP = D-xylulose 5-phosphate + ADP + H(+)</text>
        <dbReference type="Rhea" id="RHEA:10964"/>
        <dbReference type="ChEBI" id="CHEBI:15378"/>
        <dbReference type="ChEBI" id="CHEBI:17140"/>
        <dbReference type="ChEBI" id="CHEBI:30616"/>
        <dbReference type="ChEBI" id="CHEBI:57737"/>
        <dbReference type="ChEBI" id="CHEBI:456216"/>
        <dbReference type="EC" id="2.7.1.17"/>
    </reaction>
</comment>
<keyword evidence="6" id="KW-0119">Carbohydrate metabolism</keyword>
<accession>A0A1E3NTL8</accession>
<reference evidence="9 10" key="1">
    <citation type="journal article" date="2016" name="Proc. Natl. Acad. Sci. U.S.A.">
        <title>Comparative genomics of biotechnologically important yeasts.</title>
        <authorList>
            <person name="Riley R."/>
            <person name="Haridas S."/>
            <person name="Wolfe K.H."/>
            <person name="Lopes M.R."/>
            <person name="Hittinger C.T."/>
            <person name="Goeker M."/>
            <person name="Salamov A.A."/>
            <person name="Wisecaver J.H."/>
            <person name="Long T.M."/>
            <person name="Calvey C.H."/>
            <person name="Aerts A.L."/>
            <person name="Barry K.W."/>
            <person name="Choi C."/>
            <person name="Clum A."/>
            <person name="Coughlan A.Y."/>
            <person name="Deshpande S."/>
            <person name="Douglass A.P."/>
            <person name="Hanson S.J."/>
            <person name="Klenk H.-P."/>
            <person name="LaButti K.M."/>
            <person name="Lapidus A."/>
            <person name="Lindquist E.A."/>
            <person name="Lipzen A.M."/>
            <person name="Meier-Kolthoff J.P."/>
            <person name="Ohm R.A."/>
            <person name="Otillar R.P."/>
            <person name="Pangilinan J.L."/>
            <person name="Peng Y."/>
            <person name="Rokas A."/>
            <person name="Rosa C.A."/>
            <person name="Scheuner C."/>
            <person name="Sibirny A.A."/>
            <person name="Slot J.C."/>
            <person name="Stielow J.B."/>
            <person name="Sun H."/>
            <person name="Kurtzman C.P."/>
            <person name="Blackwell M."/>
            <person name="Grigoriev I.V."/>
            <person name="Jeffries T.W."/>
        </authorList>
    </citation>
    <scope>NUCLEOTIDE SEQUENCE [LARGE SCALE GENOMIC DNA]</scope>
    <source>
        <strain evidence="9 10">NRRL Y-2026</strain>
    </source>
</reference>
<evidence type="ECO:0000256" key="1">
    <source>
        <dbReference type="ARBA" id="ARBA00009156"/>
    </source>
</evidence>
<evidence type="ECO:0000256" key="3">
    <source>
        <dbReference type="ARBA" id="ARBA00022679"/>
    </source>
</evidence>
<evidence type="ECO:0000256" key="2">
    <source>
        <dbReference type="ARBA" id="ARBA00022629"/>
    </source>
</evidence>
<evidence type="ECO:0000313" key="9">
    <source>
        <dbReference type="EMBL" id="ODQ49505.1"/>
    </source>
</evidence>
<protein>
    <recommendedName>
        <fullName evidence="6">Xylulose kinase</fullName>
        <ecNumber evidence="6">2.7.1.17</ecNumber>
    </recommendedName>
</protein>
<keyword evidence="10" id="KW-1185">Reference proteome</keyword>
<keyword evidence="6" id="KW-0547">Nucleotide-binding</keyword>
<dbReference type="PANTHER" id="PTHR10196">
    <property type="entry name" value="SUGAR KINASE"/>
    <property type="match status" value="1"/>
</dbReference>
<sequence>MSLYLGFDLSTQQLKIVACNEDLSTHSKYAINFDEFSDKYGTRKGVIANEDTGEVVSPVSLFLEAIQTLLDRMKKENFPFGRVKGISGSCQQHGTVYYTSGISDSLASLDGDSDKWYADLADSFSFPNASNWQDRSTEKELEDFEKALGSAEELCRATGSKAHFRFSGPQIRRRARGDSKEWRNTSHLGLVASFLDTFLTGQLRGVEIGEACGTNLLDIKSGDWNDELLSLILMKNSRVDHVSKEEEAEAAKQAREMLGPVVQPDDCKHIAKYLVGRYGFDEQCVIWPITGDNLATIMSLPLNKDDLLVSMGTSTTVLLLTEKYIPSVNYHMFRHPVCRGIYMGMLCYCNGALAREQLRDEVNEKYSTNGWDKFDEILESEFAKDEEVKQPEKAADERVGIYFPLGEIIPNAKPCKRRFTYSEKTGLVELSKEDVAVEQEAALIIESQALSCRLRVCPMLGGGRDTKSFEVEKALEALEKIVGQEVTVDHVSYSTDEFMKRPKSVYYVGGSSKNESIVRVFNDIFGARKGGYRVEIGDACALGGCFRAIWGCRPHEEHGLGFEDWIKERFDFAGNVDRVESARSGAVEQTWARFSDKVGILSLVEKQLET</sequence>
<dbReference type="GO" id="GO:0042732">
    <property type="term" value="P:D-xylose metabolic process"/>
    <property type="evidence" value="ECO:0007669"/>
    <property type="project" value="UniProtKB-UniRule"/>
</dbReference>
<keyword evidence="2 6" id="KW-0859">Xylose metabolism</keyword>
<evidence type="ECO:0000259" key="8">
    <source>
        <dbReference type="Pfam" id="PF02782"/>
    </source>
</evidence>
<dbReference type="CDD" id="cd07776">
    <property type="entry name" value="ASKHA_NBD_FGGY_SpXK-like"/>
    <property type="match status" value="1"/>
</dbReference>
<dbReference type="InterPro" id="IPR018484">
    <property type="entry name" value="FGGY_N"/>
</dbReference>
<dbReference type="RefSeq" id="XP_019020618.1">
    <property type="nucleotide sequence ID" value="XM_019163809.1"/>
</dbReference>
<feature type="domain" description="Carbohydrate kinase FGGY C-terminal" evidence="8">
    <location>
        <begin position="308"/>
        <end position="550"/>
    </location>
</feature>
<organism evidence="9 10">
    <name type="scientific">Pichia membranifaciens NRRL Y-2026</name>
    <dbReference type="NCBI Taxonomy" id="763406"/>
    <lineage>
        <taxon>Eukaryota</taxon>
        <taxon>Fungi</taxon>
        <taxon>Dikarya</taxon>
        <taxon>Ascomycota</taxon>
        <taxon>Saccharomycotina</taxon>
        <taxon>Pichiomycetes</taxon>
        <taxon>Pichiales</taxon>
        <taxon>Pichiaceae</taxon>
        <taxon>Pichia</taxon>
    </lineage>
</organism>
<proteinExistence type="inferred from homology"/>
<dbReference type="OrthoDB" id="1728974at2759"/>
<dbReference type="GO" id="GO:0005998">
    <property type="term" value="P:xylulose catabolic process"/>
    <property type="evidence" value="ECO:0007669"/>
    <property type="project" value="EnsemblFungi"/>
</dbReference>
<keyword evidence="3 6" id="KW-0808">Transferase</keyword>
<dbReference type="GO" id="GO:0004856">
    <property type="term" value="F:D-xylulokinase activity"/>
    <property type="evidence" value="ECO:0007669"/>
    <property type="project" value="UniProtKB-UniRule"/>
</dbReference>
<evidence type="ECO:0000313" key="10">
    <source>
        <dbReference type="Proteomes" id="UP000094455"/>
    </source>
</evidence>
<comment type="function">
    <text evidence="6">Highly specific D-xylulose kinase which participates in the catabolism of xylose. Xylose is a major component of hemicelluloses such as xylan. Most fungi utilize D-xylose via three enzymatic reactions, xylose reductase (XR), xylitol dehydrogenase (XDH), and xylulokinase, to form xylulose 5-phosphate, which enters pentose phosphate pathway.</text>
</comment>
<dbReference type="SUPFAM" id="SSF53067">
    <property type="entry name" value="Actin-like ATPase domain"/>
    <property type="match status" value="2"/>
</dbReference>
<evidence type="ECO:0000256" key="5">
    <source>
        <dbReference type="ARBA" id="ARBA00048885"/>
    </source>
</evidence>
<evidence type="ECO:0000259" key="7">
    <source>
        <dbReference type="Pfam" id="PF00370"/>
    </source>
</evidence>
<dbReference type="InterPro" id="IPR018485">
    <property type="entry name" value="FGGY_C"/>
</dbReference>
<dbReference type="STRING" id="763406.A0A1E3NTL8"/>
<dbReference type="InterPro" id="IPR043129">
    <property type="entry name" value="ATPase_NBD"/>
</dbReference>
<comment type="similarity">
    <text evidence="1 6">Belongs to the FGGY kinase family.</text>
</comment>
<keyword evidence="4 6" id="KW-0418">Kinase</keyword>
<dbReference type="GO" id="GO:0005524">
    <property type="term" value="F:ATP binding"/>
    <property type="evidence" value="ECO:0007669"/>
    <property type="project" value="UniProtKB-UniRule"/>
</dbReference>
<dbReference type="Pfam" id="PF00370">
    <property type="entry name" value="FGGY_N"/>
    <property type="match status" value="1"/>
</dbReference>